<comment type="caution">
    <text evidence="1">The sequence shown here is derived from an EMBL/GenBank/DDBJ whole genome shotgun (WGS) entry which is preliminary data.</text>
</comment>
<dbReference type="EMBL" id="PGCI01000603">
    <property type="protein sequence ID" value="PLW24791.1"/>
    <property type="molecule type" value="Genomic_DNA"/>
</dbReference>
<name>A0A2N5TH43_9BASI</name>
<dbReference type="Proteomes" id="UP000235392">
    <property type="component" value="Unassembled WGS sequence"/>
</dbReference>
<sequence length="116" mass="13005">MTAARFPLPRTLLVGPPLHSTLSKSTVRSPNWSLHCTPSPRECATCTPLGSCIEDLRHLKRPCLPPSTPSWEYVKAQCATTDCTNNVNRRYKQLRCIVCAATAHRQDVDKYCHSCH</sequence>
<gene>
    <name evidence="1" type="ORF">PCASD_26331</name>
</gene>
<proteinExistence type="predicted"/>
<protein>
    <submittedName>
        <fullName evidence="1">Uncharacterized protein</fullName>
    </submittedName>
</protein>
<dbReference type="AlphaFoldDB" id="A0A2N5TH43"/>
<organism evidence="1 2">
    <name type="scientific">Puccinia coronata f. sp. avenae</name>
    <dbReference type="NCBI Taxonomy" id="200324"/>
    <lineage>
        <taxon>Eukaryota</taxon>
        <taxon>Fungi</taxon>
        <taxon>Dikarya</taxon>
        <taxon>Basidiomycota</taxon>
        <taxon>Pucciniomycotina</taxon>
        <taxon>Pucciniomycetes</taxon>
        <taxon>Pucciniales</taxon>
        <taxon>Pucciniaceae</taxon>
        <taxon>Puccinia</taxon>
    </lineage>
</organism>
<evidence type="ECO:0000313" key="1">
    <source>
        <dbReference type="EMBL" id="PLW24791.1"/>
    </source>
</evidence>
<evidence type="ECO:0000313" key="2">
    <source>
        <dbReference type="Proteomes" id="UP000235392"/>
    </source>
</evidence>
<accession>A0A2N5TH43</accession>
<reference evidence="1 2" key="1">
    <citation type="submission" date="2017-11" db="EMBL/GenBank/DDBJ databases">
        <title>De novo assembly and phasing of dikaryotic genomes from two isolates of Puccinia coronata f. sp. avenae, the causal agent of oat crown rust.</title>
        <authorList>
            <person name="Miller M.E."/>
            <person name="Zhang Y."/>
            <person name="Omidvar V."/>
            <person name="Sperschneider J."/>
            <person name="Schwessinger B."/>
            <person name="Raley C."/>
            <person name="Palmer J.M."/>
            <person name="Garnica D."/>
            <person name="Upadhyaya N."/>
            <person name="Rathjen J."/>
            <person name="Taylor J.M."/>
            <person name="Park R.F."/>
            <person name="Dodds P.N."/>
            <person name="Hirsch C.D."/>
            <person name="Kianian S.F."/>
            <person name="Figueroa M."/>
        </authorList>
    </citation>
    <scope>NUCLEOTIDE SEQUENCE [LARGE SCALE GENOMIC DNA]</scope>
    <source>
        <strain evidence="1">12SD80</strain>
    </source>
</reference>